<dbReference type="PANTHER" id="PTHR40469">
    <property type="entry name" value="SECRETED GLYCOSYL HYDROLASE"/>
    <property type="match status" value="1"/>
</dbReference>
<evidence type="ECO:0000259" key="1">
    <source>
        <dbReference type="Pfam" id="PF06283"/>
    </source>
</evidence>
<dbReference type="Pfam" id="PF06283">
    <property type="entry name" value="ThuA"/>
    <property type="match status" value="1"/>
</dbReference>
<sequence length="253" mass="28850">MEKILSVLLVVLISFSCANREKVNVKGKYILIYTKNGKGYVHKNIASSVKALQEICSKEGIKTDVSDDPAVFTPGNLKKYDAIFFSNSNNEGFDTQEQKKAFQEFCRSGKGFGALHSANATERQWPWYWALVGGKFIRHAPYQEFDVVVVDPNHPSTAPLPKRWAVEDECYYSFQLNPDIHILLAADLATVEDKEKDKYPDEIFGERFPLCWCHKFEGGRQWYSALGHNPEFYKDATFRAHLRGGVLWILGVE</sequence>
<dbReference type="EMBL" id="UOEP01000071">
    <property type="protein sequence ID" value="VAW17236.1"/>
    <property type="molecule type" value="Genomic_DNA"/>
</dbReference>
<reference evidence="2" key="1">
    <citation type="submission" date="2018-06" db="EMBL/GenBank/DDBJ databases">
        <authorList>
            <person name="Zhirakovskaya E."/>
        </authorList>
    </citation>
    <scope>NUCLEOTIDE SEQUENCE</scope>
</reference>
<dbReference type="InterPro" id="IPR029010">
    <property type="entry name" value="ThuA-like"/>
</dbReference>
<dbReference type="Gene3D" id="3.40.50.880">
    <property type="match status" value="1"/>
</dbReference>
<dbReference type="PROSITE" id="PS51257">
    <property type="entry name" value="PROKAR_LIPOPROTEIN"/>
    <property type="match status" value="1"/>
</dbReference>
<dbReference type="PANTHER" id="PTHR40469:SF2">
    <property type="entry name" value="GALACTOSE-BINDING DOMAIN-LIKE SUPERFAMILY PROTEIN"/>
    <property type="match status" value="1"/>
</dbReference>
<dbReference type="AlphaFoldDB" id="A0A3B0UCJ1"/>
<accession>A0A3B0UCJ1</accession>
<organism evidence="2">
    <name type="scientific">hydrothermal vent metagenome</name>
    <dbReference type="NCBI Taxonomy" id="652676"/>
    <lineage>
        <taxon>unclassified sequences</taxon>
        <taxon>metagenomes</taxon>
        <taxon>ecological metagenomes</taxon>
    </lineage>
</organism>
<proteinExistence type="predicted"/>
<dbReference type="InterPro" id="IPR029062">
    <property type="entry name" value="Class_I_gatase-like"/>
</dbReference>
<evidence type="ECO:0000313" key="2">
    <source>
        <dbReference type="EMBL" id="VAW17236.1"/>
    </source>
</evidence>
<feature type="domain" description="ThuA-like" evidence="1">
    <location>
        <begin position="30"/>
        <end position="248"/>
    </location>
</feature>
<name>A0A3B0UCJ1_9ZZZZ</name>
<gene>
    <name evidence="2" type="ORF">MNBD_BACTEROID01-2480</name>
</gene>
<protein>
    <submittedName>
        <fullName evidence="2">Cytochrome c551/c552</fullName>
    </submittedName>
</protein>
<dbReference type="SUPFAM" id="SSF52317">
    <property type="entry name" value="Class I glutamine amidotransferase-like"/>
    <property type="match status" value="1"/>
</dbReference>